<dbReference type="Proteomes" id="UP000250043">
    <property type="component" value="Unassembled WGS sequence"/>
</dbReference>
<gene>
    <name evidence="2" type="ORF">OBBRIDRAFT_67781</name>
</gene>
<sequence>MRRTAMNTTRLSSRRTRSWHRWRTKNRPPPLLDPCSHSWSSLSTRRGRLTRRGRPSSRTERKFALGSLSSAQSILHIASYSSLDVRSFISSCACVLPSNVSAVPQFVSWLTICSSLP</sequence>
<feature type="compositionally biased region" description="Basic residues" evidence="1">
    <location>
        <begin position="12"/>
        <end position="26"/>
    </location>
</feature>
<evidence type="ECO:0000256" key="1">
    <source>
        <dbReference type="SAM" id="MobiDB-lite"/>
    </source>
</evidence>
<feature type="region of interest" description="Disordered" evidence="1">
    <location>
        <begin position="1"/>
        <end position="61"/>
    </location>
</feature>
<keyword evidence="3" id="KW-1185">Reference proteome</keyword>
<dbReference type="AlphaFoldDB" id="A0A8E2APW0"/>
<reference evidence="2 3" key="1">
    <citation type="submission" date="2016-07" db="EMBL/GenBank/DDBJ databases">
        <title>Draft genome of the white-rot fungus Obba rivulosa 3A-2.</title>
        <authorList>
            <consortium name="DOE Joint Genome Institute"/>
            <person name="Miettinen O."/>
            <person name="Riley R."/>
            <person name="Acob R."/>
            <person name="Barry K."/>
            <person name="Cullen D."/>
            <person name="De Vries R."/>
            <person name="Hainaut M."/>
            <person name="Hatakka A."/>
            <person name="Henrissat B."/>
            <person name="Hilden K."/>
            <person name="Kuo R."/>
            <person name="Labutti K."/>
            <person name="Lipzen A."/>
            <person name="Makela M.R."/>
            <person name="Sandor L."/>
            <person name="Spatafora J.W."/>
            <person name="Grigoriev I.V."/>
            <person name="Hibbett D.S."/>
        </authorList>
    </citation>
    <scope>NUCLEOTIDE SEQUENCE [LARGE SCALE GENOMIC DNA]</scope>
    <source>
        <strain evidence="2 3">3A-2</strain>
    </source>
</reference>
<accession>A0A8E2APW0</accession>
<name>A0A8E2APW0_9APHY</name>
<evidence type="ECO:0000313" key="3">
    <source>
        <dbReference type="Proteomes" id="UP000250043"/>
    </source>
</evidence>
<evidence type="ECO:0000313" key="2">
    <source>
        <dbReference type="EMBL" id="OCH88728.1"/>
    </source>
</evidence>
<dbReference type="EMBL" id="KV722445">
    <property type="protein sequence ID" value="OCH88728.1"/>
    <property type="molecule type" value="Genomic_DNA"/>
</dbReference>
<proteinExistence type="predicted"/>
<protein>
    <submittedName>
        <fullName evidence="2">Uncharacterized protein</fullName>
    </submittedName>
</protein>
<feature type="compositionally biased region" description="Basic residues" evidence="1">
    <location>
        <begin position="45"/>
        <end position="55"/>
    </location>
</feature>
<organism evidence="2 3">
    <name type="scientific">Obba rivulosa</name>
    <dbReference type="NCBI Taxonomy" id="1052685"/>
    <lineage>
        <taxon>Eukaryota</taxon>
        <taxon>Fungi</taxon>
        <taxon>Dikarya</taxon>
        <taxon>Basidiomycota</taxon>
        <taxon>Agaricomycotina</taxon>
        <taxon>Agaricomycetes</taxon>
        <taxon>Polyporales</taxon>
        <taxon>Gelatoporiaceae</taxon>
        <taxon>Obba</taxon>
    </lineage>
</organism>